<evidence type="ECO:0000256" key="5">
    <source>
        <dbReference type="ARBA" id="ARBA00022692"/>
    </source>
</evidence>
<comment type="similarity">
    <text evidence="4 13">Belongs to the cytochrome P450 family.</text>
</comment>
<dbReference type="PANTHER" id="PTHR24287:SF5">
    <property type="entry name" value="P450, PUTATIVE (EUROFUNG)-RELATED"/>
    <property type="match status" value="1"/>
</dbReference>
<comment type="pathway">
    <text evidence="3">Mycotoxin biosynthesis.</text>
</comment>
<dbReference type="PROSITE" id="PS00086">
    <property type="entry name" value="CYTOCHROME_P450"/>
    <property type="match status" value="1"/>
</dbReference>
<evidence type="ECO:0000256" key="1">
    <source>
        <dbReference type="ARBA" id="ARBA00001971"/>
    </source>
</evidence>
<evidence type="ECO:0000256" key="4">
    <source>
        <dbReference type="ARBA" id="ARBA00010617"/>
    </source>
</evidence>
<feature type="binding site" description="axial binding residue" evidence="12">
    <location>
        <position position="439"/>
    </location>
    <ligand>
        <name>heme</name>
        <dbReference type="ChEBI" id="CHEBI:30413"/>
    </ligand>
    <ligandPart>
        <name>Fe</name>
        <dbReference type="ChEBI" id="CHEBI:18248"/>
    </ligandPart>
</feature>
<evidence type="ECO:0000256" key="2">
    <source>
        <dbReference type="ARBA" id="ARBA00004167"/>
    </source>
</evidence>
<comment type="cofactor">
    <cofactor evidence="1 12">
        <name>heme</name>
        <dbReference type="ChEBI" id="CHEBI:30413"/>
    </cofactor>
</comment>
<dbReference type="PRINTS" id="PR00463">
    <property type="entry name" value="EP450I"/>
</dbReference>
<dbReference type="Pfam" id="PF00067">
    <property type="entry name" value="p450"/>
    <property type="match status" value="1"/>
</dbReference>
<evidence type="ECO:0000256" key="8">
    <source>
        <dbReference type="ARBA" id="ARBA00023002"/>
    </source>
</evidence>
<keyword evidence="9 12" id="KW-0408">Iron</keyword>
<dbReference type="GO" id="GO:0005506">
    <property type="term" value="F:iron ion binding"/>
    <property type="evidence" value="ECO:0007669"/>
    <property type="project" value="InterPro"/>
</dbReference>
<dbReference type="AlphaFoldDB" id="A0A084ATH3"/>
<dbReference type="GO" id="GO:0020037">
    <property type="term" value="F:heme binding"/>
    <property type="evidence" value="ECO:0007669"/>
    <property type="project" value="InterPro"/>
</dbReference>
<comment type="subcellular location">
    <subcellularLocation>
        <location evidence="2">Membrane</location>
        <topology evidence="2">Single-pass membrane protein</topology>
    </subcellularLocation>
</comment>
<dbReference type="EMBL" id="KL648569">
    <property type="protein sequence ID" value="KEY68602.1"/>
    <property type="molecule type" value="Genomic_DNA"/>
</dbReference>
<evidence type="ECO:0000256" key="7">
    <source>
        <dbReference type="ARBA" id="ARBA00022989"/>
    </source>
</evidence>
<dbReference type="InterPro" id="IPR001128">
    <property type="entry name" value="Cyt_P450"/>
</dbReference>
<evidence type="ECO:0000313" key="16">
    <source>
        <dbReference type="Proteomes" id="UP000028045"/>
    </source>
</evidence>
<evidence type="ECO:0000256" key="9">
    <source>
        <dbReference type="ARBA" id="ARBA00023004"/>
    </source>
</evidence>
<dbReference type="GO" id="GO:0016705">
    <property type="term" value="F:oxidoreductase activity, acting on paired donors, with incorporation or reduction of molecular oxygen"/>
    <property type="evidence" value="ECO:0007669"/>
    <property type="project" value="InterPro"/>
</dbReference>
<evidence type="ECO:0000256" key="14">
    <source>
        <dbReference type="SAM" id="Phobius"/>
    </source>
</evidence>
<keyword evidence="16" id="KW-1185">Reference proteome</keyword>
<evidence type="ECO:0000256" key="12">
    <source>
        <dbReference type="PIRSR" id="PIRSR602401-1"/>
    </source>
</evidence>
<dbReference type="InterPro" id="IPR017972">
    <property type="entry name" value="Cyt_P450_CS"/>
</dbReference>
<evidence type="ECO:0000313" key="15">
    <source>
        <dbReference type="EMBL" id="KEY68602.1"/>
    </source>
</evidence>
<evidence type="ECO:0008006" key="17">
    <source>
        <dbReference type="Google" id="ProtNLM"/>
    </source>
</evidence>
<name>A0A084ATH3_STACB</name>
<dbReference type="HOGENOM" id="CLU_001570_27_0_1"/>
<dbReference type="GO" id="GO:0004497">
    <property type="term" value="F:monooxygenase activity"/>
    <property type="evidence" value="ECO:0007669"/>
    <property type="project" value="UniProtKB-KW"/>
</dbReference>
<evidence type="ECO:0000256" key="10">
    <source>
        <dbReference type="ARBA" id="ARBA00023033"/>
    </source>
</evidence>
<dbReference type="InterPro" id="IPR047146">
    <property type="entry name" value="Cyt_P450_E_CYP52_fungi"/>
</dbReference>
<evidence type="ECO:0000256" key="11">
    <source>
        <dbReference type="ARBA" id="ARBA00023136"/>
    </source>
</evidence>
<keyword evidence="11 14" id="KW-0472">Membrane</keyword>
<dbReference type="InterPro" id="IPR036396">
    <property type="entry name" value="Cyt_P450_sf"/>
</dbReference>
<dbReference type="GO" id="GO:0016020">
    <property type="term" value="C:membrane"/>
    <property type="evidence" value="ECO:0007669"/>
    <property type="project" value="UniProtKB-SubCell"/>
</dbReference>
<keyword evidence="10 13" id="KW-0503">Monooxygenase</keyword>
<dbReference type="PANTHER" id="PTHR24287">
    <property type="entry name" value="P450, PUTATIVE (EUROFUNG)-RELATED"/>
    <property type="match status" value="1"/>
</dbReference>
<dbReference type="PRINTS" id="PR00385">
    <property type="entry name" value="P450"/>
</dbReference>
<dbReference type="Proteomes" id="UP000028045">
    <property type="component" value="Unassembled WGS sequence"/>
</dbReference>
<dbReference type="InterPro" id="IPR002401">
    <property type="entry name" value="Cyt_P450_E_grp-I"/>
</dbReference>
<organism evidence="15 16">
    <name type="scientific">Stachybotrys chartarum (strain CBS 109288 / IBT 7711)</name>
    <name type="common">Toxic black mold</name>
    <name type="synonym">Stilbospora chartarum</name>
    <dbReference type="NCBI Taxonomy" id="1280523"/>
    <lineage>
        <taxon>Eukaryota</taxon>
        <taxon>Fungi</taxon>
        <taxon>Dikarya</taxon>
        <taxon>Ascomycota</taxon>
        <taxon>Pezizomycotina</taxon>
        <taxon>Sordariomycetes</taxon>
        <taxon>Hypocreomycetidae</taxon>
        <taxon>Hypocreales</taxon>
        <taxon>Stachybotryaceae</taxon>
        <taxon>Stachybotrys</taxon>
    </lineage>
</organism>
<accession>A0A084ATH3</accession>
<gene>
    <name evidence="15" type="ORF">S7711_05784</name>
</gene>
<keyword evidence="8 13" id="KW-0560">Oxidoreductase</keyword>
<dbReference type="SUPFAM" id="SSF48264">
    <property type="entry name" value="Cytochrome P450"/>
    <property type="match status" value="1"/>
</dbReference>
<feature type="transmembrane region" description="Helical" evidence="14">
    <location>
        <begin position="6"/>
        <end position="24"/>
    </location>
</feature>
<keyword evidence="12 13" id="KW-0349">Heme</keyword>
<keyword evidence="5 14" id="KW-0812">Transmembrane</keyword>
<reference evidence="15 16" key="1">
    <citation type="journal article" date="2014" name="BMC Genomics">
        <title>Comparative genome sequencing reveals chemotype-specific gene clusters in the toxigenic black mold Stachybotrys.</title>
        <authorList>
            <person name="Semeiks J."/>
            <person name="Borek D."/>
            <person name="Otwinowski Z."/>
            <person name="Grishin N.V."/>
        </authorList>
    </citation>
    <scope>NUCLEOTIDE SEQUENCE [LARGE SCALE GENOMIC DNA]</scope>
    <source>
        <strain evidence="16">CBS 109288 / IBT 7711</strain>
    </source>
</reference>
<sequence length="497" mass="56477">MGFATSPVAWGGLVIAAYCISSVYSRYQARKRYAALNAGPPAVVSTPIFGLDIAIDMFRAVNKLQFHLWTQKLLEKHKHTMELRMLGETLVMTDDPENIQSIQETQFWDFAKSEEQHEIFKHILGDAIFAMNGEEWKTEAALYRAHMGRIRSTDLPVTEKHILSAFSLFAQDGCEATDVIDRLQLDIVTEIFCGESTDSLISDRSPFRNAMETLQKINSLRLLLGKVGVLMDVKYFAPRAVKFIDDYQDAMTNKAFSRSGDVSASGSICLIDDMIARGKNRHDIKNAVSSILLAGKDPSATTLAFAFYEVAKRPEVFARMQAEVQEHIGFERLPSIADLQKLKFIRMVIKETLRHHHPLGYNARVPIKDIVLPRGGGPDGKDPAVVFKGTQILYGLLSLQHRTDLGVDDVNEWRPERWETWKPESQWEYVPFNHGPRICPGQVFANFQMEYFFARLCQQFESIFLLPHSQSQEGLMRLELNTKMAHPVYAKCVERKL</sequence>
<evidence type="ECO:0000256" key="6">
    <source>
        <dbReference type="ARBA" id="ARBA00022723"/>
    </source>
</evidence>
<keyword evidence="7 14" id="KW-1133">Transmembrane helix</keyword>
<dbReference type="Gene3D" id="1.10.630.10">
    <property type="entry name" value="Cytochrome P450"/>
    <property type="match status" value="1"/>
</dbReference>
<evidence type="ECO:0000256" key="3">
    <source>
        <dbReference type="ARBA" id="ARBA00004685"/>
    </source>
</evidence>
<protein>
    <recommendedName>
        <fullName evidence="17">Cytochrome P450</fullName>
    </recommendedName>
</protein>
<evidence type="ECO:0000256" key="13">
    <source>
        <dbReference type="RuleBase" id="RU000461"/>
    </source>
</evidence>
<dbReference type="OrthoDB" id="5138005at2759"/>
<proteinExistence type="inferred from homology"/>
<keyword evidence="6 12" id="KW-0479">Metal-binding</keyword>